<gene>
    <name evidence="2" type="ORF">ACFQJ6_18575</name>
</gene>
<dbReference type="InterPro" id="IPR003779">
    <property type="entry name" value="CMD-like"/>
</dbReference>
<comment type="caution">
    <text evidence="2">The sequence shown here is derived from an EMBL/GenBank/DDBJ whole genome shotgun (WGS) entry which is preliminary data.</text>
</comment>
<organism evidence="2 3">
    <name type="scientific">Halorussus caseinilyticus</name>
    <dbReference type="NCBI Taxonomy" id="3034025"/>
    <lineage>
        <taxon>Archaea</taxon>
        <taxon>Methanobacteriati</taxon>
        <taxon>Methanobacteriota</taxon>
        <taxon>Stenosarchaea group</taxon>
        <taxon>Halobacteria</taxon>
        <taxon>Halobacteriales</taxon>
        <taxon>Haladaptataceae</taxon>
        <taxon>Halorussus</taxon>
    </lineage>
</organism>
<evidence type="ECO:0000313" key="3">
    <source>
        <dbReference type="Proteomes" id="UP001596407"/>
    </source>
</evidence>
<dbReference type="Pfam" id="PF02627">
    <property type="entry name" value="CMD"/>
    <property type="match status" value="1"/>
</dbReference>
<feature type="domain" description="Carboxymuconolactone decarboxylase-like" evidence="1">
    <location>
        <begin position="21"/>
        <end position="104"/>
    </location>
</feature>
<evidence type="ECO:0000259" key="1">
    <source>
        <dbReference type="Pfam" id="PF02627"/>
    </source>
</evidence>
<dbReference type="GeneID" id="79304864"/>
<dbReference type="InterPro" id="IPR029032">
    <property type="entry name" value="AhpD-like"/>
</dbReference>
<evidence type="ECO:0000313" key="2">
    <source>
        <dbReference type="EMBL" id="MFC7081800.1"/>
    </source>
</evidence>
<keyword evidence="3" id="KW-1185">Reference proteome</keyword>
<dbReference type="RefSeq" id="WP_276280241.1">
    <property type="nucleotide sequence ID" value="NZ_CP119809.1"/>
</dbReference>
<dbReference type="InterPro" id="IPR004675">
    <property type="entry name" value="AhpD_core"/>
</dbReference>
<dbReference type="NCBIfam" id="TIGR00778">
    <property type="entry name" value="ahpD_dom"/>
    <property type="match status" value="1"/>
</dbReference>
<protein>
    <submittedName>
        <fullName evidence="2">Carboxymuconolactone decarboxylase family protein</fullName>
    </submittedName>
</protein>
<dbReference type="EMBL" id="JBHSZH010000005">
    <property type="protein sequence ID" value="MFC7081800.1"/>
    <property type="molecule type" value="Genomic_DNA"/>
</dbReference>
<accession>A0ABD5WPW8</accession>
<dbReference type="SUPFAM" id="SSF69118">
    <property type="entry name" value="AhpD-like"/>
    <property type="match status" value="1"/>
</dbReference>
<dbReference type="Gene3D" id="1.20.1290.10">
    <property type="entry name" value="AhpD-like"/>
    <property type="match status" value="1"/>
</dbReference>
<dbReference type="AlphaFoldDB" id="A0ABD5WPW8"/>
<sequence>MSSDTFGGFDKPTITWRTAVPTVARWLRNMPRAIRAARRDELDETLLEKVALAVTAVNECESCTRYHTEQAQEAGISEETVRQILEHDVQAAVEDDELPALKFAQRFAEADANPDPEVIANLREAYDPETANDVLAAAHEMHFANLMGNTTDLLKLRAEARARQLRNLPRNAREAIGNAL</sequence>
<proteinExistence type="predicted"/>
<reference evidence="2 3" key="1">
    <citation type="journal article" date="2019" name="Int. J. Syst. Evol. Microbiol.">
        <title>The Global Catalogue of Microorganisms (GCM) 10K type strain sequencing project: providing services to taxonomists for standard genome sequencing and annotation.</title>
        <authorList>
            <consortium name="The Broad Institute Genomics Platform"/>
            <consortium name="The Broad Institute Genome Sequencing Center for Infectious Disease"/>
            <person name="Wu L."/>
            <person name="Ma J."/>
        </authorList>
    </citation>
    <scope>NUCLEOTIDE SEQUENCE [LARGE SCALE GENOMIC DNA]</scope>
    <source>
        <strain evidence="2 3">DT72</strain>
    </source>
</reference>
<dbReference type="Proteomes" id="UP001596407">
    <property type="component" value="Unassembled WGS sequence"/>
</dbReference>
<name>A0ABD5WPW8_9EURY</name>